<dbReference type="GO" id="GO:0008486">
    <property type="term" value="F:diphosphoinositol-polyphosphate diphosphatase activity"/>
    <property type="evidence" value="ECO:0007669"/>
    <property type="project" value="TreeGrafter"/>
</dbReference>
<dbReference type="SUPFAM" id="SSF55811">
    <property type="entry name" value="Nudix"/>
    <property type="match status" value="1"/>
</dbReference>
<evidence type="ECO:0000313" key="6">
    <source>
        <dbReference type="EMBL" id="KAF9790862.1"/>
    </source>
</evidence>
<keyword evidence="2" id="KW-0479">Metal-binding</keyword>
<evidence type="ECO:0000256" key="1">
    <source>
        <dbReference type="ARBA" id="ARBA00001946"/>
    </source>
</evidence>
<organism evidence="6 7">
    <name type="scientific">Thelephora terrestris</name>
    <dbReference type="NCBI Taxonomy" id="56493"/>
    <lineage>
        <taxon>Eukaryota</taxon>
        <taxon>Fungi</taxon>
        <taxon>Dikarya</taxon>
        <taxon>Basidiomycota</taxon>
        <taxon>Agaricomycotina</taxon>
        <taxon>Agaricomycetes</taxon>
        <taxon>Thelephorales</taxon>
        <taxon>Thelephoraceae</taxon>
        <taxon>Thelephora</taxon>
    </lineage>
</organism>
<dbReference type="InterPro" id="IPR000086">
    <property type="entry name" value="NUDIX_hydrolase_dom"/>
</dbReference>
<dbReference type="GO" id="GO:0005737">
    <property type="term" value="C:cytoplasm"/>
    <property type="evidence" value="ECO:0007669"/>
    <property type="project" value="TreeGrafter"/>
</dbReference>
<keyword evidence="4" id="KW-0460">Magnesium</keyword>
<evidence type="ECO:0000256" key="3">
    <source>
        <dbReference type="ARBA" id="ARBA00022801"/>
    </source>
</evidence>
<feature type="domain" description="Nudix hydrolase" evidence="5">
    <location>
        <begin position="10"/>
        <end position="129"/>
    </location>
</feature>
<dbReference type="GO" id="GO:0000298">
    <property type="term" value="F:endopolyphosphatase activity"/>
    <property type="evidence" value="ECO:0007669"/>
    <property type="project" value="TreeGrafter"/>
</dbReference>
<dbReference type="GO" id="GO:0005634">
    <property type="term" value="C:nucleus"/>
    <property type="evidence" value="ECO:0007669"/>
    <property type="project" value="TreeGrafter"/>
</dbReference>
<keyword evidence="7" id="KW-1185">Reference proteome</keyword>
<gene>
    <name evidence="6" type="ORF">BJ322DRAFT_414212</name>
</gene>
<evidence type="ECO:0000256" key="2">
    <source>
        <dbReference type="ARBA" id="ARBA00022723"/>
    </source>
</evidence>
<accession>A0A9P6HMM8</accession>
<name>A0A9P6HMM8_9AGAM</name>
<dbReference type="Pfam" id="PF00293">
    <property type="entry name" value="NUDIX"/>
    <property type="match status" value="1"/>
</dbReference>
<reference evidence="6" key="2">
    <citation type="submission" date="2020-11" db="EMBL/GenBank/DDBJ databases">
        <authorList>
            <consortium name="DOE Joint Genome Institute"/>
            <person name="Kuo A."/>
            <person name="Miyauchi S."/>
            <person name="Kiss E."/>
            <person name="Drula E."/>
            <person name="Kohler A."/>
            <person name="Sanchez-Garcia M."/>
            <person name="Andreopoulos B."/>
            <person name="Barry K.W."/>
            <person name="Bonito G."/>
            <person name="Buee M."/>
            <person name="Carver A."/>
            <person name="Chen C."/>
            <person name="Cichocki N."/>
            <person name="Clum A."/>
            <person name="Culley D."/>
            <person name="Crous P.W."/>
            <person name="Fauchery L."/>
            <person name="Girlanda M."/>
            <person name="Hayes R."/>
            <person name="Keri Z."/>
            <person name="Labutti K."/>
            <person name="Lipzen A."/>
            <person name="Lombard V."/>
            <person name="Magnuson J."/>
            <person name="Maillard F."/>
            <person name="Morin E."/>
            <person name="Murat C."/>
            <person name="Nolan M."/>
            <person name="Ohm R."/>
            <person name="Pangilinan J."/>
            <person name="Pereira M."/>
            <person name="Perotto S."/>
            <person name="Peter M."/>
            <person name="Riley R."/>
            <person name="Sitrit Y."/>
            <person name="Stielow B."/>
            <person name="Szollosi G."/>
            <person name="Zifcakova L."/>
            <person name="Stursova M."/>
            <person name="Spatafora J.W."/>
            <person name="Tedersoo L."/>
            <person name="Vaario L.-M."/>
            <person name="Yamada A."/>
            <person name="Yan M."/>
            <person name="Wang P."/>
            <person name="Xu J."/>
            <person name="Bruns T."/>
            <person name="Baldrian P."/>
            <person name="Vilgalys R."/>
            <person name="Henrissat B."/>
            <person name="Grigoriev I.V."/>
            <person name="Hibbett D."/>
            <person name="Nagy L.G."/>
            <person name="Martin F.M."/>
        </authorList>
    </citation>
    <scope>NUCLEOTIDE SEQUENCE</scope>
    <source>
        <strain evidence="6">UH-Tt-Lm1</strain>
    </source>
</reference>
<dbReference type="Gene3D" id="3.90.79.10">
    <property type="entry name" value="Nucleoside Triphosphate Pyrophosphohydrolase"/>
    <property type="match status" value="1"/>
</dbReference>
<dbReference type="CDD" id="cd04666">
    <property type="entry name" value="NUDIX_DIPP2_like_Nudt4"/>
    <property type="match status" value="1"/>
</dbReference>
<evidence type="ECO:0000313" key="7">
    <source>
        <dbReference type="Proteomes" id="UP000736335"/>
    </source>
</evidence>
<dbReference type="GO" id="GO:0034432">
    <property type="term" value="F:bis(5'-adenosyl)-pentaphosphatase activity"/>
    <property type="evidence" value="ECO:0007669"/>
    <property type="project" value="TreeGrafter"/>
</dbReference>
<evidence type="ECO:0000259" key="5">
    <source>
        <dbReference type="PROSITE" id="PS51462"/>
    </source>
</evidence>
<reference evidence="6" key="1">
    <citation type="journal article" date="2020" name="Nat. Commun.">
        <title>Large-scale genome sequencing of mycorrhizal fungi provides insights into the early evolution of symbiotic traits.</title>
        <authorList>
            <person name="Miyauchi S."/>
            <person name="Kiss E."/>
            <person name="Kuo A."/>
            <person name="Drula E."/>
            <person name="Kohler A."/>
            <person name="Sanchez-Garcia M."/>
            <person name="Morin E."/>
            <person name="Andreopoulos B."/>
            <person name="Barry K.W."/>
            <person name="Bonito G."/>
            <person name="Buee M."/>
            <person name="Carver A."/>
            <person name="Chen C."/>
            <person name="Cichocki N."/>
            <person name="Clum A."/>
            <person name="Culley D."/>
            <person name="Crous P.W."/>
            <person name="Fauchery L."/>
            <person name="Girlanda M."/>
            <person name="Hayes R.D."/>
            <person name="Keri Z."/>
            <person name="LaButti K."/>
            <person name="Lipzen A."/>
            <person name="Lombard V."/>
            <person name="Magnuson J."/>
            <person name="Maillard F."/>
            <person name="Murat C."/>
            <person name="Nolan M."/>
            <person name="Ohm R.A."/>
            <person name="Pangilinan J."/>
            <person name="Pereira M.F."/>
            <person name="Perotto S."/>
            <person name="Peter M."/>
            <person name="Pfister S."/>
            <person name="Riley R."/>
            <person name="Sitrit Y."/>
            <person name="Stielow J.B."/>
            <person name="Szollosi G."/>
            <person name="Zifcakova L."/>
            <person name="Stursova M."/>
            <person name="Spatafora J.W."/>
            <person name="Tedersoo L."/>
            <person name="Vaario L.M."/>
            <person name="Yamada A."/>
            <person name="Yan M."/>
            <person name="Wang P."/>
            <person name="Xu J."/>
            <person name="Bruns T."/>
            <person name="Baldrian P."/>
            <person name="Vilgalys R."/>
            <person name="Dunand C."/>
            <person name="Henrissat B."/>
            <person name="Grigoriev I.V."/>
            <person name="Hibbett D."/>
            <person name="Nagy L.G."/>
            <person name="Martin F.M."/>
        </authorList>
    </citation>
    <scope>NUCLEOTIDE SEQUENCE</scope>
    <source>
        <strain evidence="6">UH-Tt-Lm1</strain>
    </source>
</reference>
<dbReference type="Proteomes" id="UP000736335">
    <property type="component" value="Unassembled WGS sequence"/>
</dbReference>
<dbReference type="EMBL" id="WIUZ02000002">
    <property type="protein sequence ID" value="KAF9790862.1"/>
    <property type="molecule type" value="Genomic_DNA"/>
</dbReference>
<dbReference type="GO" id="GO:0071543">
    <property type="term" value="P:diphosphoinositol polyphosphate metabolic process"/>
    <property type="evidence" value="ECO:0007669"/>
    <property type="project" value="TreeGrafter"/>
</dbReference>
<dbReference type="AlphaFoldDB" id="A0A9P6HMM8"/>
<dbReference type="GO" id="GO:0034431">
    <property type="term" value="F:bis(5'-adenosyl)-hexaphosphatase activity"/>
    <property type="evidence" value="ECO:0007669"/>
    <property type="project" value="TreeGrafter"/>
</dbReference>
<evidence type="ECO:0000256" key="4">
    <source>
        <dbReference type="ARBA" id="ARBA00022842"/>
    </source>
</evidence>
<dbReference type="InterPro" id="IPR015797">
    <property type="entry name" value="NUDIX_hydrolase-like_dom_sf"/>
</dbReference>
<comment type="cofactor">
    <cofactor evidence="1">
        <name>Mg(2+)</name>
        <dbReference type="ChEBI" id="CHEBI:18420"/>
    </cofactor>
</comment>
<sequence length="135" mass="15175">MGGDNKGRSSPRVVCCAIPISKGKVLIVSSRKRSDRWVLPKGGWEPTDRGLEAAASREALEEAGVRGKITKFVTTVHSASSTYHFFELEVHSLDSEWLECKERKREWVDYGEALRRISWKKELAQGLTLSSMAPR</sequence>
<dbReference type="PANTHER" id="PTHR12629:SF0">
    <property type="entry name" value="DIPHOSPHOINOSITOL-POLYPHOSPHATE DIPHOSPHATASE"/>
    <property type="match status" value="1"/>
</dbReference>
<dbReference type="GO" id="GO:1901907">
    <property type="term" value="P:diadenosine pentaphosphate catabolic process"/>
    <property type="evidence" value="ECO:0007669"/>
    <property type="project" value="TreeGrafter"/>
</dbReference>
<dbReference type="InterPro" id="IPR047198">
    <property type="entry name" value="DDP-like_NUDIX"/>
</dbReference>
<dbReference type="OrthoDB" id="2011998at2759"/>
<dbReference type="GO" id="GO:1901911">
    <property type="term" value="P:adenosine 5'-(hexahydrogen pentaphosphate) catabolic process"/>
    <property type="evidence" value="ECO:0007669"/>
    <property type="project" value="TreeGrafter"/>
</dbReference>
<proteinExistence type="predicted"/>
<comment type="caution">
    <text evidence="6">The sequence shown here is derived from an EMBL/GenBank/DDBJ whole genome shotgun (WGS) entry which is preliminary data.</text>
</comment>
<keyword evidence="3 6" id="KW-0378">Hydrolase</keyword>
<protein>
    <submittedName>
        <fullName evidence="6">NUDIX hydrolase domain-like protein</fullName>
    </submittedName>
</protein>
<dbReference type="GO" id="GO:0046872">
    <property type="term" value="F:metal ion binding"/>
    <property type="evidence" value="ECO:0007669"/>
    <property type="project" value="UniProtKB-KW"/>
</dbReference>
<dbReference type="PANTHER" id="PTHR12629">
    <property type="entry name" value="DIPHOSPHOINOSITOL POLYPHOSPHATE PHOSPHOHYDROLASE"/>
    <property type="match status" value="1"/>
</dbReference>
<dbReference type="GO" id="GO:1901909">
    <property type="term" value="P:diadenosine hexaphosphate catabolic process"/>
    <property type="evidence" value="ECO:0007669"/>
    <property type="project" value="TreeGrafter"/>
</dbReference>
<dbReference type="PROSITE" id="PS51462">
    <property type="entry name" value="NUDIX"/>
    <property type="match status" value="1"/>
</dbReference>